<reference evidence="1 2" key="1">
    <citation type="submission" date="2019-05" db="EMBL/GenBank/DDBJ databases">
        <title>Another draft genome of Portunus trituberculatus and its Hox gene families provides insights of decapod evolution.</title>
        <authorList>
            <person name="Jeong J.-H."/>
            <person name="Song I."/>
            <person name="Kim S."/>
            <person name="Choi T."/>
            <person name="Kim D."/>
            <person name="Ryu S."/>
            <person name="Kim W."/>
        </authorList>
    </citation>
    <scope>NUCLEOTIDE SEQUENCE [LARGE SCALE GENOMIC DNA]</scope>
    <source>
        <tissue evidence="1">Muscle</tissue>
    </source>
</reference>
<gene>
    <name evidence="1" type="ORF">E2C01_058955</name>
</gene>
<dbReference type="EMBL" id="VSRR010022637">
    <property type="protein sequence ID" value="MPC64834.1"/>
    <property type="molecule type" value="Genomic_DNA"/>
</dbReference>
<dbReference type="Proteomes" id="UP000324222">
    <property type="component" value="Unassembled WGS sequence"/>
</dbReference>
<organism evidence="1 2">
    <name type="scientific">Portunus trituberculatus</name>
    <name type="common">Swimming crab</name>
    <name type="synonym">Neptunus trituberculatus</name>
    <dbReference type="NCBI Taxonomy" id="210409"/>
    <lineage>
        <taxon>Eukaryota</taxon>
        <taxon>Metazoa</taxon>
        <taxon>Ecdysozoa</taxon>
        <taxon>Arthropoda</taxon>
        <taxon>Crustacea</taxon>
        <taxon>Multicrustacea</taxon>
        <taxon>Malacostraca</taxon>
        <taxon>Eumalacostraca</taxon>
        <taxon>Eucarida</taxon>
        <taxon>Decapoda</taxon>
        <taxon>Pleocyemata</taxon>
        <taxon>Brachyura</taxon>
        <taxon>Eubrachyura</taxon>
        <taxon>Portunoidea</taxon>
        <taxon>Portunidae</taxon>
        <taxon>Portuninae</taxon>
        <taxon>Portunus</taxon>
    </lineage>
</organism>
<name>A0A5B7H7R8_PORTR</name>
<evidence type="ECO:0000313" key="1">
    <source>
        <dbReference type="EMBL" id="MPC64834.1"/>
    </source>
</evidence>
<sequence>MKIAVQDDKRSNIPALANPHAILGTLAGKRIRGRLLAWLRDYLQHRLAQVKFQGHKSSFREL</sequence>
<proteinExistence type="predicted"/>
<evidence type="ECO:0000313" key="2">
    <source>
        <dbReference type="Proteomes" id="UP000324222"/>
    </source>
</evidence>
<accession>A0A5B7H7R8</accession>
<comment type="caution">
    <text evidence="1">The sequence shown here is derived from an EMBL/GenBank/DDBJ whole genome shotgun (WGS) entry which is preliminary data.</text>
</comment>
<dbReference type="AlphaFoldDB" id="A0A5B7H7R8"/>
<protein>
    <submittedName>
        <fullName evidence="1">Uncharacterized protein</fullName>
    </submittedName>
</protein>
<keyword evidence="2" id="KW-1185">Reference proteome</keyword>